<sequence length="360" mass="39520">MPNILDYLVHEGMLPIEQAPFGEVDALVLSALSYIRFGSLLTGEPRPLAGLGETAAQVLALPGAERDKRLRRPSDAVLLRSIADSPRFAPCRLGFYIDHFAPENEMQFAAITIWLPDGSAFAAFRGTDATLVGWKEDFNMSFSHTVPAQRAAQHYTEKLAAGFLGPLRLGGHSKGGNLAVYAATQCAGAVRRRVQMVYNNDGPGFTDTVLSSPGYAELLPRVRTFVPQSSVVGMLLEHEGAYTVVQSSQVGLLQHEPYSWQVREGRFVRLDEVTAGSRMVDRTLKNWLAGMTPQEREHFIDTVYEMLSAGDAHKTAELMLPRNVLASLRAFGAAAPADRRMLRDTLRLLLHAAMDALKDV</sequence>
<reference evidence="1" key="2">
    <citation type="journal article" date="2021" name="PeerJ">
        <title>Extensive microbial diversity within the chicken gut microbiome revealed by metagenomics and culture.</title>
        <authorList>
            <person name="Gilroy R."/>
            <person name="Ravi A."/>
            <person name="Getino M."/>
            <person name="Pursley I."/>
            <person name="Horton D.L."/>
            <person name="Alikhan N.F."/>
            <person name="Baker D."/>
            <person name="Gharbi K."/>
            <person name="Hall N."/>
            <person name="Watson M."/>
            <person name="Adriaenssens E.M."/>
            <person name="Foster-Nyarko E."/>
            <person name="Jarju S."/>
            <person name="Secka A."/>
            <person name="Antonio M."/>
            <person name="Oren A."/>
            <person name="Chaudhuri R.R."/>
            <person name="La Ragione R."/>
            <person name="Hildebrand F."/>
            <person name="Pallen M.J."/>
        </authorList>
    </citation>
    <scope>NUCLEOTIDE SEQUENCE</scope>
    <source>
        <strain evidence="1">CHK191-8634</strain>
    </source>
</reference>
<dbReference type="Proteomes" id="UP000824073">
    <property type="component" value="Unassembled WGS sequence"/>
</dbReference>
<dbReference type="EMBL" id="DVMR01000005">
    <property type="protein sequence ID" value="HIU42723.1"/>
    <property type="molecule type" value="Genomic_DNA"/>
</dbReference>
<dbReference type="Pfam" id="PF11187">
    <property type="entry name" value="Mbeg1-like"/>
    <property type="match status" value="1"/>
</dbReference>
<organism evidence="1 2">
    <name type="scientific">Candidatus Ventrousia excrementavium</name>
    <dbReference type="NCBI Taxonomy" id="2840961"/>
    <lineage>
        <taxon>Bacteria</taxon>
        <taxon>Bacillati</taxon>
        <taxon>Bacillota</taxon>
        <taxon>Clostridia</taxon>
        <taxon>Eubacteriales</taxon>
        <taxon>Clostridiaceae</taxon>
        <taxon>Clostridiaceae incertae sedis</taxon>
        <taxon>Candidatus Ventrousia</taxon>
    </lineage>
</organism>
<name>A0A9D1ISW5_9CLOT</name>
<dbReference type="InterPro" id="IPR024499">
    <property type="entry name" value="Mbeg1-like"/>
</dbReference>
<dbReference type="AlphaFoldDB" id="A0A9D1ISW5"/>
<comment type="caution">
    <text evidence="1">The sequence shown here is derived from an EMBL/GenBank/DDBJ whole genome shotgun (WGS) entry which is preliminary data.</text>
</comment>
<evidence type="ECO:0000313" key="1">
    <source>
        <dbReference type="EMBL" id="HIU42723.1"/>
    </source>
</evidence>
<evidence type="ECO:0000313" key="2">
    <source>
        <dbReference type="Proteomes" id="UP000824073"/>
    </source>
</evidence>
<protein>
    <submittedName>
        <fullName evidence="1">DUF2974 domain-containing protein</fullName>
    </submittedName>
</protein>
<proteinExistence type="predicted"/>
<dbReference type="SUPFAM" id="SSF53474">
    <property type="entry name" value="alpha/beta-Hydrolases"/>
    <property type="match status" value="1"/>
</dbReference>
<accession>A0A9D1ISW5</accession>
<gene>
    <name evidence="1" type="ORF">IAB67_00310</name>
</gene>
<reference evidence="1" key="1">
    <citation type="submission" date="2020-10" db="EMBL/GenBank/DDBJ databases">
        <authorList>
            <person name="Gilroy R."/>
        </authorList>
    </citation>
    <scope>NUCLEOTIDE SEQUENCE</scope>
    <source>
        <strain evidence="1">CHK191-8634</strain>
    </source>
</reference>
<dbReference type="InterPro" id="IPR029058">
    <property type="entry name" value="AB_hydrolase_fold"/>
</dbReference>